<gene>
    <name evidence="4" type="ORF">R1sor_023943</name>
</gene>
<reference evidence="4 5" key="1">
    <citation type="submission" date="2024-09" db="EMBL/GenBank/DDBJ databases">
        <title>Chromosome-scale assembly of Riccia sorocarpa.</title>
        <authorList>
            <person name="Paukszto L."/>
        </authorList>
    </citation>
    <scope>NUCLEOTIDE SEQUENCE [LARGE SCALE GENOMIC DNA]</scope>
    <source>
        <strain evidence="4">LP-2024</strain>
        <tissue evidence="4">Aerial parts of the thallus</tissue>
    </source>
</reference>
<dbReference type="InterPro" id="IPR024253">
    <property type="entry name" value="Phosducin_thioredoxin-like_dom"/>
</dbReference>
<comment type="similarity">
    <text evidence="1">Belongs to the phosducin family.</text>
</comment>
<keyword evidence="5" id="KW-1185">Reference proteome</keyword>
<dbReference type="SUPFAM" id="SSF52833">
    <property type="entry name" value="Thioredoxin-like"/>
    <property type="match status" value="1"/>
</dbReference>
<feature type="compositionally biased region" description="Pro residues" evidence="2">
    <location>
        <begin position="29"/>
        <end position="40"/>
    </location>
</feature>
<dbReference type="EMBL" id="JBJQOH010000007">
    <property type="protein sequence ID" value="KAL3680987.1"/>
    <property type="molecule type" value="Genomic_DNA"/>
</dbReference>
<dbReference type="Proteomes" id="UP001633002">
    <property type="component" value="Unassembled WGS sequence"/>
</dbReference>
<accession>A0ABD3GP46</accession>
<organism evidence="4 5">
    <name type="scientific">Riccia sorocarpa</name>
    <dbReference type="NCBI Taxonomy" id="122646"/>
    <lineage>
        <taxon>Eukaryota</taxon>
        <taxon>Viridiplantae</taxon>
        <taxon>Streptophyta</taxon>
        <taxon>Embryophyta</taxon>
        <taxon>Marchantiophyta</taxon>
        <taxon>Marchantiopsida</taxon>
        <taxon>Marchantiidae</taxon>
        <taxon>Marchantiales</taxon>
        <taxon>Ricciaceae</taxon>
        <taxon>Riccia</taxon>
    </lineage>
</organism>
<dbReference type="PANTHER" id="PTHR45809:SF3">
    <property type="entry name" value="VIRAL IAP-ASSOCIATED FACTOR HOMOLOG"/>
    <property type="match status" value="1"/>
</dbReference>
<evidence type="ECO:0000259" key="3">
    <source>
        <dbReference type="Pfam" id="PF02114"/>
    </source>
</evidence>
<dbReference type="PANTHER" id="PTHR45809">
    <property type="entry name" value="VIRAL IAP-ASSOCIATED FACTOR HOMOLOG"/>
    <property type="match status" value="1"/>
</dbReference>
<feature type="region of interest" description="Disordered" evidence="2">
    <location>
        <begin position="24"/>
        <end position="56"/>
    </location>
</feature>
<evidence type="ECO:0000256" key="2">
    <source>
        <dbReference type="SAM" id="MobiDB-lite"/>
    </source>
</evidence>
<evidence type="ECO:0000256" key="1">
    <source>
        <dbReference type="ARBA" id="ARBA00009686"/>
    </source>
</evidence>
<feature type="domain" description="Phosducin" evidence="3">
    <location>
        <begin position="44"/>
        <end position="186"/>
    </location>
</feature>
<dbReference type="InterPro" id="IPR051498">
    <property type="entry name" value="Phosducin-like_chap/apop_reg"/>
</dbReference>
<evidence type="ECO:0000313" key="4">
    <source>
        <dbReference type="EMBL" id="KAL3680987.1"/>
    </source>
</evidence>
<dbReference type="CDD" id="cd02988">
    <property type="entry name" value="Phd_like_VIAF"/>
    <property type="match status" value="1"/>
</dbReference>
<protein>
    <recommendedName>
        <fullName evidence="3">Phosducin domain-containing protein</fullName>
    </recommendedName>
</protein>
<comment type="caution">
    <text evidence="4">The sequence shown here is derived from an EMBL/GenBank/DDBJ whole genome shotgun (WGS) entry which is preliminary data.</text>
</comment>
<evidence type="ECO:0000313" key="5">
    <source>
        <dbReference type="Proteomes" id="UP001633002"/>
    </source>
</evidence>
<dbReference type="Pfam" id="PF02114">
    <property type="entry name" value="Phosducin"/>
    <property type="match status" value="1"/>
</dbReference>
<name>A0ABD3GP46_9MARC</name>
<proteinExistence type="inferred from homology"/>
<dbReference type="InterPro" id="IPR036249">
    <property type="entry name" value="Thioredoxin-like_sf"/>
</dbReference>
<dbReference type="AlphaFoldDB" id="A0ABD3GP46"/>
<dbReference type="Gene3D" id="3.40.30.10">
    <property type="entry name" value="Glutaredoxin"/>
    <property type="match status" value="1"/>
</dbReference>
<sequence length="250" mass="28591">MSDYHFVYKDVEGTSTQWEDIHRKLGNLPPKPAPHKPPAWTPAEDESEQVKSKEWMSQKNVEELEDLADDPDLDDDRFLEEYRKKRIQELREKSRKARFGSVIPITGSDFIREVSQAPADIWVVVHLYKDGNQDCEILGRCLDEIAAKYSGTKFVKIVSTDCIKDYPDFNLPTLLVYNSTNVKATLVGLQHYGGRRCTPEEVAFKLVSLGPVLTGPDDEDTEVVTQKVRRDFLEKMVSRLEQTDADPDDD</sequence>